<dbReference type="STRING" id="5217.A0A4Q1BS43"/>
<dbReference type="Gene3D" id="3.30.360.10">
    <property type="entry name" value="Dihydrodipicolinate Reductase, domain 2"/>
    <property type="match status" value="1"/>
</dbReference>
<dbReference type="PANTHER" id="PTHR43818:SF11">
    <property type="entry name" value="BCDNA.GH03377"/>
    <property type="match status" value="1"/>
</dbReference>
<dbReference type="SUPFAM" id="SSF51735">
    <property type="entry name" value="NAD(P)-binding Rossmann-fold domains"/>
    <property type="match status" value="1"/>
</dbReference>
<dbReference type="AlphaFoldDB" id="A0A4Q1BS43"/>
<organism evidence="3 4">
    <name type="scientific">Tremella mesenterica</name>
    <name type="common">Jelly fungus</name>
    <dbReference type="NCBI Taxonomy" id="5217"/>
    <lineage>
        <taxon>Eukaryota</taxon>
        <taxon>Fungi</taxon>
        <taxon>Dikarya</taxon>
        <taxon>Basidiomycota</taxon>
        <taxon>Agaricomycotina</taxon>
        <taxon>Tremellomycetes</taxon>
        <taxon>Tremellales</taxon>
        <taxon>Tremellaceae</taxon>
        <taxon>Tremella</taxon>
    </lineage>
</organism>
<evidence type="ECO:0000256" key="1">
    <source>
        <dbReference type="ARBA" id="ARBA00023002"/>
    </source>
</evidence>
<comment type="caution">
    <text evidence="3">The sequence shown here is derived from an EMBL/GenBank/DDBJ whole genome shotgun (WGS) entry which is preliminary data.</text>
</comment>
<protein>
    <recommendedName>
        <fullName evidence="2">Gfo/Idh/MocA-like oxidoreductase N-terminal domain-containing protein</fullName>
    </recommendedName>
</protein>
<name>A0A4Q1BS43_TREME</name>
<dbReference type="GO" id="GO:0000166">
    <property type="term" value="F:nucleotide binding"/>
    <property type="evidence" value="ECO:0007669"/>
    <property type="project" value="InterPro"/>
</dbReference>
<dbReference type="Gene3D" id="3.40.50.720">
    <property type="entry name" value="NAD(P)-binding Rossmann-like Domain"/>
    <property type="match status" value="1"/>
</dbReference>
<dbReference type="PANTHER" id="PTHR43818">
    <property type="entry name" value="BCDNA.GH03377"/>
    <property type="match status" value="1"/>
</dbReference>
<dbReference type="GO" id="GO:0016491">
    <property type="term" value="F:oxidoreductase activity"/>
    <property type="evidence" value="ECO:0007669"/>
    <property type="project" value="UniProtKB-KW"/>
</dbReference>
<proteinExistence type="predicted"/>
<keyword evidence="1" id="KW-0560">Oxidoreductase</keyword>
<keyword evidence="4" id="KW-1185">Reference proteome</keyword>
<dbReference type="PROSITE" id="PS51257">
    <property type="entry name" value="PROKAR_LIPOPROTEIN"/>
    <property type="match status" value="1"/>
</dbReference>
<dbReference type="InterPro" id="IPR036291">
    <property type="entry name" value="NAD(P)-bd_dom_sf"/>
</dbReference>
<gene>
    <name evidence="3" type="ORF">M231_01868</name>
</gene>
<dbReference type="InterPro" id="IPR050463">
    <property type="entry name" value="Gfo/Idh/MocA_oxidrdct_glycsds"/>
</dbReference>
<evidence type="ECO:0000259" key="2">
    <source>
        <dbReference type="Pfam" id="PF01408"/>
    </source>
</evidence>
<evidence type="ECO:0000313" key="4">
    <source>
        <dbReference type="Proteomes" id="UP000289152"/>
    </source>
</evidence>
<accession>A0A4Q1BS43</accession>
<dbReference type="InParanoid" id="A0A4Q1BS43"/>
<dbReference type="Pfam" id="PF01408">
    <property type="entry name" value="GFO_IDH_MocA"/>
    <property type="match status" value="1"/>
</dbReference>
<dbReference type="InterPro" id="IPR000683">
    <property type="entry name" value="Gfo/Idh/MocA-like_OxRdtase_N"/>
</dbReference>
<evidence type="ECO:0000313" key="3">
    <source>
        <dbReference type="EMBL" id="RXK40809.1"/>
    </source>
</evidence>
<reference evidence="3 4" key="1">
    <citation type="submission" date="2016-06" db="EMBL/GenBank/DDBJ databases">
        <title>Evolution of pathogenesis and genome organization in the Tremellales.</title>
        <authorList>
            <person name="Cuomo C."/>
            <person name="Litvintseva A."/>
            <person name="Heitman J."/>
            <person name="Chen Y."/>
            <person name="Sun S."/>
            <person name="Springer D."/>
            <person name="Dromer F."/>
            <person name="Young S."/>
            <person name="Zeng Q."/>
            <person name="Chapman S."/>
            <person name="Gujja S."/>
            <person name="Saif S."/>
            <person name="Birren B."/>
        </authorList>
    </citation>
    <scope>NUCLEOTIDE SEQUENCE [LARGE SCALE GENOMIC DNA]</scope>
    <source>
        <strain evidence="3 4">ATCC 28783</strain>
    </source>
</reference>
<dbReference type="OrthoDB" id="446809at2759"/>
<sequence length="380" mass="42517">MTGKPTPMLKPFISEGPVFNVGVLGCGEVAQVAHIPNLQLANHMYNVVAVCDISLEAAQHCGEKFHVKEVYTDYKELLASPTKIDLVFVLTNDAFHCTHITAALRAGKHVFIEKPMAQTLAECDEIAKVSKETGKIVFVGYMRRYAPALLELKEILKGHENDIKYVRVRDIIGNNMYFTQNSGMYQRYFTPPNDPSIAEALVRNFKENLPELEPSKYNIASLSLLGSLASHDLSAMRDLIGMPKRILAAARAPDDGSPRPVWWTVLFDYGTFRAFYEMSIDAVPIFDAQIEVHTGDKRIKVQYDTPYVKGLPITLTTLSSPKGLGDLDTSVYRPTHEDTYTIELRVLYDALTKGTPFKTTPEDAKQDVELNLAIMRALKE</sequence>
<dbReference type="Proteomes" id="UP000289152">
    <property type="component" value="Unassembled WGS sequence"/>
</dbReference>
<dbReference type="VEuPathDB" id="FungiDB:TREMEDRAFT_26442"/>
<feature type="domain" description="Gfo/Idh/MocA-like oxidoreductase N-terminal" evidence="2">
    <location>
        <begin position="19"/>
        <end position="141"/>
    </location>
</feature>
<dbReference type="EMBL" id="SDIL01000014">
    <property type="protein sequence ID" value="RXK40809.1"/>
    <property type="molecule type" value="Genomic_DNA"/>
</dbReference>